<evidence type="ECO:0000313" key="3">
    <source>
        <dbReference type="Proteomes" id="UP000216035"/>
    </source>
</evidence>
<evidence type="ECO:0000313" key="2">
    <source>
        <dbReference type="EMBL" id="OYQ43335.1"/>
    </source>
</evidence>
<comment type="caution">
    <text evidence="2">The sequence shown here is derived from an EMBL/GenBank/DDBJ whole genome shotgun (WGS) entry which is preliminary data.</text>
</comment>
<organism evidence="2 3">
    <name type="scientific">Flavobacterium aurantiibacter</name>
    <dbReference type="NCBI Taxonomy" id="2023067"/>
    <lineage>
        <taxon>Bacteria</taxon>
        <taxon>Pseudomonadati</taxon>
        <taxon>Bacteroidota</taxon>
        <taxon>Flavobacteriia</taxon>
        <taxon>Flavobacteriales</taxon>
        <taxon>Flavobacteriaceae</taxon>
        <taxon>Flavobacterium</taxon>
    </lineage>
</organism>
<evidence type="ECO:0000259" key="1">
    <source>
        <dbReference type="Pfam" id="PF13635"/>
    </source>
</evidence>
<protein>
    <recommendedName>
        <fullName evidence="1">DUF4143 domain-containing protein</fullName>
    </recommendedName>
</protein>
<dbReference type="AlphaFoldDB" id="A0A255ZR28"/>
<name>A0A255ZR28_9FLAO</name>
<sequence length="82" mass="9580">MFYWRSQAGVEIDLLIEKGLKLFPIEIKSGQTFQENWFRNLNLFKSYSKETSPLTIVYGGENFSFSNKNKLVNTFSLAELFD</sequence>
<gene>
    <name evidence="2" type="ORF">CHX27_10580</name>
</gene>
<dbReference type="Pfam" id="PF13635">
    <property type="entry name" value="DUF4143"/>
    <property type="match status" value="1"/>
</dbReference>
<keyword evidence="3" id="KW-1185">Reference proteome</keyword>
<dbReference type="EMBL" id="NOXX01000206">
    <property type="protein sequence ID" value="OYQ43335.1"/>
    <property type="molecule type" value="Genomic_DNA"/>
</dbReference>
<proteinExistence type="predicted"/>
<dbReference type="Proteomes" id="UP000216035">
    <property type="component" value="Unassembled WGS sequence"/>
</dbReference>
<dbReference type="InterPro" id="IPR025420">
    <property type="entry name" value="DUF4143"/>
</dbReference>
<reference evidence="2 3" key="1">
    <citation type="submission" date="2017-07" db="EMBL/GenBank/DDBJ databases">
        <title>Flavobacterium cyanobacteriorum sp. nov., isolated from cyanobacterial aggregates in a eutrophic lake.</title>
        <authorList>
            <person name="Cai H."/>
        </authorList>
    </citation>
    <scope>NUCLEOTIDE SEQUENCE [LARGE SCALE GENOMIC DNA]</scope>
    <source>
        <strain evidence="2 3">TH167</strain>
    </source>
</reference>
<accession>A0A255ZR28</accession>
<feature type="domain" description="DUF4143" evidence="1">
    <location>
        <begin position="2"/>
        <end position="30"/>
    </location>
</feature>
<dbReference type="RefSeq" id="WP_094486750.1">
    <property type="nucleotide sequence ID" value="NZ_NOXX01000206.1"/>
</dbReference>